<feature type="domain" description="Porphobilinogen deaminase N-terminal" evidence="9">
    <location>
        <begin position="4"/>
        <end position="226"/>
    </location>
</feature>
<comment type="subunit">
    <text evidence="4 8">Monomer.</text>
</comment>
<comment type="pathway">
    <text evidence="2">Porphyrin-containing compound metabolism; protoporphyrin-IX biosynthesis; coproporphyrinogen-III from 5-aminolevulinate: step 2/4.</text>
</comment>
<dbReference type="Gene3D" id="3.30.160.40">
    <property type="entry name" value="Porphobilinogen deaminase, C-terminal domain"/>
    <property type="match status" value="1"/>
</dbReference>
<evidence type="ECO:0000256" key="4">
    <source>
        <dbReference type="ARBA" id="ARBA00011245"/>
    </source>
</evidence>
<protein>
    <recommendedName>
        <fullName evidence="8">Porphobilinogen deaminase</fullName>
        <shortName evidence="8">PBG</shortName>
        <ecNumber evidence="8">2.5.1.61</ecNumber>
    </recommendedName>
    <alternativeName>
        <fullName evidence="8">Hydroxymethylbilane synthase</fullName>
        <shortName evidence="8">HMBS</shortName>
    </alternativeName>
    <alternativeName>
        <fullName evidence="8">Pre-uroporphyrinogen synthase</fullName>
    </alternativeName>
</protein>
<dbReference type="RefSeq" id="WP_379710461.1">
    <property type="nucleotide sequence ID" value="NZ_JBHTBS010000002.1"/>
</dbReference>
<feature type="domain" description="Porphobilinogen deaminase C-terminal" evidence="10">
    <location>
        <begin position="240"/>
        <end position="302"/>
    </location>
</feature>
<dbReference type="SUPFAM" id="SSF54782">
    <property type="entry name" value="Porphobilinogen deaminase (hydroxymethylbilane synthase), C-terminal domain"/>
    <property type="match status" value="1"/>
</dbReference>
<comment type="cofactor">
    <cofactor evidence="8">
        <name>dipyrromethane</name>
        <dbReference type="ChEBI" id="CHEBI:60342"/>
    </cofactor>
    <text evidence="8">Binds 1 dipyrromethane group covalently.</text>
</comment>
<dbReference type="PANTHER" id="PTHR11557:SF0">
    <property type="entry name" value="PORPHOBILINOGEN DEAMINASE"/>
    <property type="match status" value="1"/>
</dbReference>
<dbReference type="HAMAP" id="MF_00260">
    <property type="entry name" value="Porphobil_deam"/>
    <property type="match status" value="1"/>
</dbReference>
<evidence type="ECO:0000313" key="12">
    <source>
        <dbReference type="Proteomes" id="UP001596472"/>
    </source>
</evidence>
<dbReference type="InterPro" id="IPR022417">
    <property type="entry name" value="Porphobilin_deaminase_N"/>
</dbReference>
<evidence type="ECO:0000313" key="11">
    <source>
        <dbReference type="EMBL" id="MFC7336794.1"/>
    </source>
</evidence>
<feature type="modified residue" description="S-(dipyrrolylmethanemethyl)cysteine" evidence="8">
    <location>
        <position position="256"/>
    </location>
</feature>
<evidence type="ECO:0000256" key="3">
    <source>
        <dbReference type="ARBA" id="ARBA00005638"/>
    </source>
</evidence>
<proteinExistence type="inferred from homology"/>
<reference evidence="12" key="1">
    <citation type="journal article" date="2019" name="Int. J. Syst. Evol. Microbiol.">
        <title>The Global Catalogue of Microorganisms (GCM) 10K type strain sequencing project: providing services to taxonomists for standard genome sequencing and annotation.</title>
        <authorList>
            <consortium name="The Broad Institute Genomics Platform"/>
            <consortium name="The Broad Institute Genome Sequencing Center for Infectious Disease"/>
            <person name="Wu L."/>
            <person name="Ma J."/>
        </authorList>
    </citation>
    <scope>NUCLEOTIDE SEQUENCE [LARGE SCALE GENOMIC DNA]</scope>
    <source>
        <strain evidence="12">CGMCC 4.1467</strain>
    </source>
</reference>
<comment type="function">
    <text evidence="1 8">Tetrapolymerization of the monopyrrole PBG into the hydroxymethylbilane pre-uroporphyrinogen in several discrete steps.</text>
</comment>
<dbReference type="InterPro" id="IPR022419">
    <property type="entry name" value="Porphobilin_deaminase_cofac_BS"/>
</dbReference>
<dbReference type="Pfam" id="PF01379">
    <property type="entry name" value="Porphobil_deam"/>
    <property type="match status" value="1"/>
</dbReference>
<dbReference type="PANTHER" id="PTHR11557">
    <property type="entry name" value="PORPHOBILINOGEN DEAMINASE"/>
    <property type="match status" value="1"/>
</dbReference>
<dbReference type="Proteomes" id="UP001596472">
    <property type="component" value="Unassembled WGS sequence"/>
</dbReference>
<sequence length="307" mass="33120">MKTIRIGTRGSDLALVQAAATERALVHAFPDELIRRQVIRTTGDRRTDVALSEVAKVEGVLDKGVFTKELEIALLANEVDIAVHSLKDVPTVVDPAFEIVGTLKRAPVRDVLVMRSGGGIDALAQGSTVGTSSVRRAKQLLWLRPDLKVIDIRGNVPTRLRKLVDGGYDAIMLAEAGLTRLGYPMGVPCTVAGQPLHFVPLAENEFFPAAGQGAIGFEIRADDDAARTWVAAICHQETFVRARAEREFLRLIDGGCHTPVGVFSSLENGRLDMAARLFPDEGGDPQTAKASGSDPFEVARELYESLA</sequence>
<dbReference type="InterPro" id="IPR000860">
    <property type="entry name" value="HemC"/>
</dbReference>
<name>A0ABW2L368_9BACT</name>
<comment type="similarity">
    <text evidence="3 8">Belongs to the HMBS family.</text>
</comment>
<comment type="caution">
    <text evidence="11">The sequence shown here is derived from an EMBL/GenBank/DDBJ whole genome shotgun (WGS) entry which is preliminary data.</text>
</comment>
<dbReference type="InterPro" id="IPR036803">
    <property type="entry name" value="Porphobilinogen_deaminase_C_sf"/>
</dbReference>
<keyword evidence="5 8" id="KW-0808">Transferase</keyword>
<comment type="miscellaneous">
    <text evidence="8">The porphobilinogen subunits are added to the dipyrromethane group.</text>
</comment>
<dbReference type="PROSITE" id="PS00533">
    <property type="entry name" value="PORPHOBILINOGEN_DEAM"/>
    <property type="match status" value="1"/>
</dbReference>
<dbReference type="InterPro" id="IPR022418">
    <property type="entry name" value="Porphobilinogen_deaminase_C"/>
</dbReference>
<evidence type="ECO:0000256" key="7">
    <source>
        <dbReference type="ARBA" id="ARBA00048169"/>
    </source>
</evidence>
<dbReference type="SUPFAM" id="SSF53850">
    <property type="entry name" value="Periplasmic binding protein-like II"/>
    <property type="match status" value="1"/>
</dbReference>
<keyword evidence="6 8" id="KW-0627">Porphyrin biosynthesis</keyword>
<dbReference type="EMBL" id="JBHTBS010000002">
    <property type="protein sequence ID" value="MFC7336794.1"/>
    <property type="molecule type" value="Genomic_DNA"/>
</dbReference>
<dbReference type="PRINTS" id="PR00151">
    <property type="entry name" value="PORPHBDMNASE"/>
</dbReference>
<evidence type="ECO:0000259" key="9">
    <source>
        <dbReference type="Pfam" id="PF01379"/>
    </source>
</evidence>
<dbReference type="PIRSF" id="PIRSF001438">
    <property type="entry name" value="4pyrrol_synth_OHMeBilane_synth"/>
    <property type="match status" value="1"/>
</dbReference>
<evidence type="ECO:0000256" key="8">
    <source>
        <dbReference type="HAMAP-Rule" id="MF_00260"/>
    </source>
</evidence>
<dbReference type="EC" id="2.5.1.61" evidence="8"/>
<keyword evidence="12" id="KW-1185">Reference proteome</keyword>
<evidence type="ECO:0000256" key="2">
    <source>
        <dbReference type="ARBA" id="ARBA00004735"/>
    </source>
</evidence>
<dbReference type="Gene3D" id="3.40.190.10">
    <property type="entry name" value="Periplasmic binding protein-like II"/>
    <property type="match status" value="2"/>
</dbReference>
<accession>A0ABW2L368</accession>
<evidence type="ECO:0000259" key="10">
    <source>
        <dbReference type="Pfam" id="PF03900"/>
    </source>
</evidence>
<comment type="catalytic activity">
    <reaction evidence="7 8">
        <text>4 porphobilinogen + H2O = hydroxymethylbilane + 4 NH4(+)</text>
        <dbReference type="Rhea" id="RHEA:13185"/>
        <dbReference type="ChEBI" id="CHEBI:15377"/>
        <dbReference type="ChEBI" id="CHEBI:28938"/>
        <dbReference type="ChEBI" id="CHEBI:57845"/>
        <dbReference type="ChEBI" id="CHEBI:58126"/>
        <dbReference type="EC" id="2.5.1.61"/>
    </reaction>
</comment>
<dbReference type="Pfam" id="PF03900">
    <property type="entry name" value="Porphobil_deamC"/>
    <property type="match status" value="1"/>
</dbReference>
<evidence type="ECO:0000256" key="1">
    <source>
        <dbReference type="ARBA" id="ARBA00002869"/>
    </source>
</evidence>
<evidence type="ECO:0000256" key="6">
    <source>
        <dbReference type="ARBA" id="ARBA00023244"/>
    </source>
</evidence>
<evidence type="ECO:0000256" key="5">
    <source>
        <dbReference type="ARBA" id="ARBA00022679"/>
    </source>
</evidence>
<organism evidence="11 12">
    <name type="scientific">Haloferula chungangensis</name>
    <dbReference type="NCBI Taxonomy" id="1048331"/>
    <lineage>
        <taxon>Bacteria</taxon>
        <taxon>Pseudomonadati</taxon>
        <taxon>Verrucomicrobiota</taxon>
        <taxon>Verrucomicrobiia</taxon>
        <taxon>Verrucomicrobiales</taxon>
        <taxon>Verrucomicrobiaceae</taxon>
        <taxon>Haloferula</taxon>
    </lineage>
</organism>
<gene>
    <name evidence="8 11" type="primary">hemC</name>
    <name evidence="11" type="ORF">ACFQY0_06370</name>
</gene>
<dbReference type="NCBIfam" id="TIGR00212">
    <property type="entry name" value="hemC"/>
    <property type="match status" value="1"/>
</dbReference>
<dbReference type="GO" id="GO:0004418">
    <property type="term" value="F:hydroxymethylbilane synthase activity"/>
    <property type="evidence" value="ECO:0007669"/>
    <property type="project" value="UniProtKB-EC"/>
</dbReference>